<dbReference type="Proteomes" id="UP000283295">
    <property type="component" value="Unassembled WGS sequence"/>
</dbReference>
<dbReference type="Gene3D" id="1.20.120.330">
    <property type="entry name" value="Nucleotidyltransferases domain 2"/>
    <property type="match status" value="1"/>
</dbReference>
<name>A0A412ITW4_9FIRM</name>
<accession>A0A412ITW4</accession>
<evidence type="ECO:0008006" key="4">
    <source>
        <dbReference type="Google" id="ProtNLM"/>
    </source>
</evidence>
<protein>
    <recommendedName>
        <fullName evidence="4">HEPN domain-containing protein</fullName>
    </recommendedName>
</protein>
<feature type="compositionally biased region" description="Basic and acidic residues" evidence="1">
    <location>
        <begin position="171"/>
        <end position="180"/>
    </location>
</feature>
<evidence type="ECO:0000313" key="3">
    <source>
        <dbReference type="Proteomes" id="UP000283295"/>
    </source>
</evidence>
<dbReference type="SUPFAM" id="SSF81593">
    <property type="entry name" value="Nucleotidyltransferase substrate binding subunit/domain"/>
    <property type="match status" value="1"/>
</dbReference>
<proteinExistence type="predicted"/>
<sequence length="194" mass="22286">MAVSAKDLELVRADITVGLSAMHDKDNPIMIGMAAYHFSQAIEKSVKAVIREKATEPVSQDTMYAHNMEHLLLQAERFSAGFIQKHPFIADNAFTLSAFNGMRYGNKTISKPDVYILMKNAKNLLYELENAYMQEHHVGKEEIHQHAKIQMKEAGKIYLNDKNSNWKKSFPHKENPDKTEHSKKKHRDDKEYGK</sequence>
<comment type="caution">
    <text evidence="2">The sequence shown here is derived from an EMBL/GenBank/DDBJ whole genome shotgun (WGS) entry which is preliminary data.</text>
</comment>
<dbReference type="EMBL" id="QRVK01000006">
    <property type="protein sequence ID" value="RGS43513.1"/>
    <property type="molecule type" value="Genomic_DNA"/>
</dbReference>
<evidence type="ECO:0000256" key="1">
    <source>
        <dbReference type="SAM" id="MobiDB-lite"/>
    </source>
</evidence>
<gene>
    <name evidence="2" type="ORF">DWX94_04135</name>
</gene>
<organism evidence="2 3">
    <name type="scientific">Coprococcus eutactus</name>
    <dbReference type="NCBI Taxonomy" id="33043"/>
    <lineage>
        <taxon>Bacteria</taxon>
        <taxon>Bacillati</taxon>
        <taxon>Bacillota</taxon>
        <taxon>Clostridia</taxon>
        <taxon>Lachnospirales</taxon>
        <taxon>Lachnospiraceae</taxon>
        <taxon>Coprococcus</taxon>
    </lineage>
</organism>
<feature type="region of interest" description="Disordered" evidence="1">
    <location>
        <begin position="163"/>
        <end position="194"/>
    </location>
</feature>
<evidence type="ECO:0000313" key="2">
    <source>
        <dbReference type="EMBL" id="RGS43513.1"/>
    </source>
</evidence>
<dbReference type="AlphaFoldDB" id="A0A412ITW4"/>
<reference evidence="2 3" key="1">
    <citation type="submission" date="2018-08" db="EMBL/GenBank/DDBJ databases">
        <title>A genome reference for cultivated species of the human gut microbiota.</title>
        <authorList>
            <person name="Zou Y."/>
            <person name="Xue W."/>
            <person name="Luo G."/>
        </authorList>
    </citation>
    <scope>NUCLEOTIDE SEQUENCE [LARGE SCALE GENOMIC DNA]</scope>
    <source>
        <strain evidence="2 3">AF22-21</strain>
    </source>
</reference>